<keyword evidence="7" id="KW-1185">Reference proteome</keyword>
<evidence type="ECO:0000313" key="6">
    <source>
        <dbReference type="EMBL" id="PZF72330.1"/>
    </source>
</evidence>
<comment type="caution">
    <text evidence="6">The sequence shown here is derived from an EMBL/GenBank/DDBJ whole genome shotgun (WGS) entry which is preliminary data.</text>
</comment>
<dbReference type="SUPFAM" id="SSF48452">
    <property type="entry name" value="TPR-like"/>
    <property type="match status" value="1"/>
</dbReference>
<keyword evidence="1 4" id="KW-0732">Signal</keyword>
<name>A0A2W2AJ98_9BACT</name>
<dbReference type="Gene3D" id="1.25.40.10">
    <property type="entry name" value="Tetratricopeptide repeat domain"/>
    <property type="match status" value="1"/>
</dbReference>
<dbReference type="InterPro" id="IPR039565">
    <property type="entry name" value="BamD-like"/>
</dbReference>
<dbReference type="InterPro" id="IPR017689">
    <property type="entry name" value="BamD"/>
</dbReference>
<reference evidence="6 7" key="1">
    <citation type="submission" date="2018-06" db="EMBL/GenBank/DDBJ databases">
        <title>Mucibacter soli gen. nov., sp. nov., a new member of the family Chitinophagaceae producing mucin.</title>
        <authorList>
            <person name="Kim M.-K."/>
            <person name="Park S."/>
            <person name="Kim T.-S."/>
            <person name="Joung Y."/>
            <person name="Han J.-H."/>
            <person name="Kim S.B."/>
        </authorList>
    </citation>
    <scope>NUCLEOTIDE SEQUENCE [LARGE SCALE GENOMIC DNA]</scope>
    <source>
        <strain evidence="6 7">R1-15</strain>
    </source>
</reference>
<keyword evidence="3" id="KW-0998">Cell outer membrane</keyword>
<evidence type="ECO:0000313" key="7">
    <source>
        <dbReference type="Proteomes" id="UP000248745"/>
    </source>
</evidence>
<keyword evidence="2" id="KW-0472">Membrane</keyword>
<evidence type="ECO:0000256" key="2">
    <source>
        <dbReference type="ARBA" id="ARBA00023136"/>
    </source>
</evidence>
<feature type="chain" id="PRO_5016082669" evidence="4">
    <location>
        <begin position="23"/>
        <end position="271"/>
    </location>
</feature>
<dbReference type="Pfam" id="PF13525">
    <property type="entry name" value="YfiO"/>
    <property type="match status" value="1"/>
</dbReference>
<feature type="domain" description="Outer membrane lipoprotein BamD-like" evidence="5">
    <location>
        <begin position="38"/>
        <end position="201"/>
    </location>
</feature>
<organism evidence="6 7">
    <name type="scientific">Taibaiella soli</name>
    <dbReference type="NCBI Taxonomy" id="1649169"/>
    <lineage>
        <taxon>Bacteria</taxon>
        <taxon>Pseudomonadati</taxon>
        <taxon>Bacteroidota</taxon>
        <taxon>Chitinophagia</taxon>
        <taxon>Chitinophagales</taxon>
        <taxon>Chitinophagaceae</taxon>
        <taxon>Taibaiella</taxon>
    </lineage>
</organism>
<evidence type="ECO:0000256" key="1">
    <source>
        <dbReference type="ARBA" id="ARBA00022729"/>
    </source>
</evidence>
<evidence type="ECO:0000256" key="3">
    <source>
        <dbReference type="ARBA" id="ARBA00023237"/>
    </source>
</evidence>
<gene>
    <name evidence="6" type="ORF">DN068_13315</name>
</gene>
<sequence>MPNRANYLYCLCFLLLGLSACGNYEKVLKSNDINYKLTKANEYFDKKDFVHASELYQGLLPVVKGTKNFEPMYYKYAYSYYNMKDYLSASYHFKNFVDFFPSSKEAEECEFMHAVSLYKMSPKYSLEQTNTIKAMEAMQSYINTHPGSKRIVEANTYIDEARQKLEMKDAGAAKLYYNINQFKAAAVAFKSVNHSYPESASSDYYQYMVIKSYYYFAKASVPEKQEERFTSCLSAYQEFKQTYPASKYNSDAEKYQSLATNYLKKLRNEHQ</sequence>
<dbReference type="Proteomes" id="UP000248745">
    <property type="component" value="Unassembled WGS sequence"/>
</dbReference>
<dbReference type="EMBL" id="QKTW01000018">
    <property type="protein sequence ID" value="PZF72330.1"/>
    <property type="molecule type" value="Genomic_DNA"/>
</dbReference>
<dbReference type="NCBIfam" id="TIGR03302">
    <property type="entry name" value="OM_YfiO"/>
    <property type="match status" value="1"/>
</dbReference>
<accession>A0A2W2AJ98</accession>
<evidence type="ECO:0000256" key="4">
    <source>
        <dbReference type="SAM" id="SignalP"/>
    </source>
</evidence>
<dbReference type="InterPro" id="IPR011990">
    <property type="entry name" value="TPR-like_helical_dom_sf"/>
</dbReference>
<proteinExistence type="predicted"/>
<evidence type="ECO:0000259" key="5">
    <source>
        <dbReference type="Pfam" id="PF13525"/>
    </source>
</evidence>
<protein>
    <submittedName>
        <fullName evidence="6">Outer membrane protein assembly factor BamD</fullName>
    </submittedName>
</protein>
<feature type="signal peptide" evidence="4">
    <location>
        <begin position="1"/>
        <end position="22"/>
    </location>
</feature>
<dbReference type="PROSITE" id="PS51257">
    <property type="entry name" value="PROKAR_LIPOPROTEIN"/>
    <property type="match status" value="1"/>
</dbReference>
<dbReference type="AlphaFoldDB" id="A0A2W2AJ98"/>